<name>A0A8S1U2B2_PAROT</name>
<keyword evidence="3" id="KW-1185">Reference proteome</keyword>
<dbReference type="OrthoDB" id="292517at2759"/>
<feature type="region of interest" description="Disordered" evidence="1">
    <location>
        <begin position="300"/>
        <end position="319"/>
    </location>
</feature>
<proteinExistence type="predicted"/>
<dbReference type="Proteomes" id="UP000683925">
    <property type="component" value="Unassembled WGS sequence"/>
</dbReference>
<dbReference type="EMBL" id="CAJJDP010000036">
    <property type="protein sequence ID" value="CAD8158880.1"/>
    <property type="molecule type" value="Genomic_DNA"/>
</dbReference>
<organism evidence="2 3">
    <name type="scientific">Paramecium octaurelia</name>
    <dbReference type="NCBI Taxonomy" id="43137"/>
    <lineage>
        <taxon>Eukaryota</taxon>
        <taxon>Sar</taxon>
        <taxon>Alveolata</taxon>
        <taxon>Ciliophora</taxon>
        <taxon>Intramacronucleata</taxon>
        <taxon>Oligohymenophorea</taxon>
        <taxon>Peniculida</taxon>
        <taxon>Parameciidae</taxon>
        <taxon>Paramecium</taxon>
    </lineage>
</organism>
<protein>
    <submittedName>
        <fullName evidence="2">Uncharacterized protein</fullName>
    </submittedName>
</protein>
<evidence type="ECO:0000313" key="3">
    <source>
        <dbReference type="Proteomes" id="UP000683925"/>
    </source>
</evidence>
<dbReference type="OMA" id="MPKINCY"/>
<dbReference type="AlphaFoldDB" id="A0A8S1U2B2"/>
<feature type="region of interest" description="Disordered" evidence="1">
    <location>
        <begin position="1"/>
        <end position="38"/>
    </location>
</feature>
<reference evidence="2" key="1">
    <citation type="submission" date="2021-01" db="EMBL/GenBank/DDBJ databases">
        <authorList>
            <consortium name="Genoscope - CEA"/>
            <person name="William W."/>
        </authorList>
    </citation>
    <scope>NUCLEOTIDE SEQUENCE</scope>
</reference>
<gene>
    <name evidence="2" type="ORF">POCTA_138.1.T0360078</name>
</gene>
<evidence type="ECO:0000256" key="1">
    <source>
        <dbReference type="SAM" id="MobiDB-lite"/>
    </source>
</evidence>
<evidence type="ECO:0000313" key="2">
    <source>
        <dbReference type="EMBL" id="CAD8158880.1"/>
    </source>
</evidence>
<comment type="caution">
    <text evidence="2">The sequence shown here is derived from an EMBL/GenBank/DDBJ whole genome shotgun (WGS) entry which is preliminary data.</text>
</comment>
<sequence>MFQQSEATLGYNRNQTDNQPDSQRDSSVQQNPLQQGLTDEQKSIGILNPYVFTSYNMPKINCYNHFGQTITNFCKTQECRLPLCPECVKEHVNEHSEFKTYPKLECLENILTQVHSDICQQANQITHAQYCIEKSVAQAYAQTTFTVEKLKEAKKRILNVIEQYFDTLENELENKQKKNYENFKRDADALLKALKARNGAYLNFLDKLQQPECMYSLLPYLASPSQEDNKQYLQIANKFTSRFKEVQSEITFDSFKSAQLSSRLAEIVGVVHQDLTEYLDIHKLAPPEIVKSKALTLKPQNNQIQKKASSPQQRQRNLSKTYQIQENQDKEIIKVNPNQNQVEQTIRYQQINPQPIQIQQYQSPSNFSSMNQNYPQQFTQQQPQYYSNQPQYSAQFPYNQQRYQQQVPYQQYLQYDQNGQYQNTINPIQKYY</sequence>
<accession>A0A8S1U2B2</accession>